<dbReference type="EMBL" id="JBDXMI010000001">
    <property type="protein sequence ID" value="MEO9382513.1"/>
    <property type="molecule type" value="Genomic_DNA"/>
</dbReference>
<sequence>MAARLRNPAPHTRRHAKTHSTLIAFPSLAERAWSATKMNFRMNISQNNMATPAQGMAQWPGKDL</sequence>
<name>A0ABV0IMJ9_9NEIS</name>
<keyword evidence="2" id="KW-1185">Reference proteome</keyword>
<evidence type="ECO:0000313" key="1">
    <source>
        <dbReference type="EMBL" id="MEO9382513.1"/>
    </source>
</evidence>
<comment type="caution">
    <text evidence="1">The sequence shown here is derived from an EMBL/GenBank/DDBJ whole genome shotgun (WGS) entry which is preliminary data.</text>
</comment>
<dbReference type="Proteomes" id="UP001462502">
    <property type="component" value="Unassembled WGS sequence"/>
</dbReference>
<gene>
    <name evidence="1" type="ORF">ABI908_00080</name>
</gene>
<dbReference type="RefSeq" id="WP_347937849.1">
    <property type="nucleotide sequence ID" value="NZ_CP158160.1"/>
</dbReference>
<organism evidence="1 2">
    <name type="scientific">Chromobacterium phragmitis</name>
    <dbReference type="NCBI Taxonomy" id="2202141"/>
    <lineage>
        <taxon>Bacteria</taxon>
        <taxon>Pseudomonadati</taxon>
        <taxon>Pseudomonadota</taxon>
        <taxon>Betaproteobacteria</taxon>
        <taxon>Neisseriales</taxon>
        <taxon>Chromobacteriaceae</taxon>
        <taxon>Chromobacterium</taxon>
    </lineage>
</organism>
<proteinExistence type="predicted"/>
<reference evidence="1 2" key="1">
    <citation type="submission" date="2024-05" db="EMBL/GenBank/DDBJ databases">
        <authorList>
            <person name="De Oliveira J.P."/>
            <person name="Noriler S.A."/>
            <person name="De Oliveira A.G."/>
            <person name="Sipoli D.S."/>
        </authorList>
    </citation>
    <scope>NUCLEOTIDE SEQUENCE [LARGE SCALE GENOMIC DNA]</scope>
    <source>
        <strain evidence="1 2">LABIM192</strain>
    </source>
</reference>
<accession>A0ABV0IMJ9</accession>
<evidence type="ECO:0000313" key="2">
    <source>
        <dbReference type="Proteomes" id="UP001462502"/>
    </source>
</evidence>
<protein>
    <submittedName>
        <fullName evidence="1">Uncharacterized protein</fullName>
    </submittedName>
</protein>